<comment type="similarity">
    <text evidence="1">Belongs to the FAD-binding monooxygenase family.</text>
</comment>
<evidence type="ECO:0000256" key="1">
    <source>
        <dbReference type="ARBA" id="ARBA00010139"/>
    </source>
</evidence>
<dbReference type="EMBL" id="MNUE01000093">
    <property type="protein sequence ID" value="OJD29100.1"/>
    <property type="molecule type" value="Genomic_DNA"/>
</dbReference>
<accession>A0A1J9RMF6</accession>
<feature type="region of interest" description="Disordered" evidence="2">
    <location>
        <begin position="341"/>
        <end position="361"/>
    </location>
</feature>
<dbReference type="Gene3D" id="3.50.50.60">
    <property type="entry name" value="FAD/NAD(P)-binding domain"/>
    <property type="match status" value="2"/>
</dbReference>
<evidence type="ECO:0000256" key="2">
    <source>
        <dbReference type="SAM" id="MobiDB-lite"/>
    </source>
</evidence>
<dbReference type="GeneID" id="31020225"/>
<feature type="compositionally biased region" description="Low complexity" evidence="2">
    <location>
        <begin position="345"/>
        <end position="357"/>
    </location>
</feature>
<comment type="caution">
    <text evidence="3">The sequence shown here is derived from an EMBL/GenBank/DDBJ whole genome shotgun (WGS) entry which is preliminary data.</text>
</comment>
<dbReference type="AlphaFoldDB" id="A0A1J9RMF6"/>
<name>A0A1J9RMF6_9PEZI</name>
<dbReference type="InterPro" id="IPR051209">
    <property type="entry name" value="FAD-bind_Monooxygenase_sf"/>
</dbReference>
<protein>
    <submittedName>
        <fullName evidence="3">Fad nad-binding domain-containing protein</fullName>
    </submittedName>
</protein>
<dbReference type="OrthoDB" id="74360at2759"/>
<evidence type="ECO:0000313" key="4">
    <source>
        <dbReference type="Proteomes" id="UP000183809"/>
    </source>
</evidence>
<dbReference type="PANTHER" id="PTHR42877">
    <property type="entry name" value="L-ORNITHINE N(5)-MONOOXYGENASE-RELATED"/>
    <property type="match status" value="1"/>
</dbReference>
<dbReference type="RefSeq" id="XP_020125360.1">
    <property type="nucleotide sequence ID" value="XM_020279961.1"/>
</dbReference>
<feature type="region of interest" description="Disordered" evidence="2">
    <location>
        <begin position="590"/>
        <end position="609"/>
    </location>
</feature>
<dbReference type="STRING" id="236234.A0A1J9RMF6"/>
<organism evidence="3 4">
    <name type="scientific">Diplodia corticola</name>
    <dbReference type="NCBI Taxonomy" id="236234"/>
    <lineage>
        <taxon>Eukaryota</taxon>
        <taxon>Fungi</taxon>
        <taxon>Dikarya</taxon>
        <taxon>Ascomycota</taxon>
        <taxon>Pezizomycotina</taxon>
        <taxon>Dothideomycetes</taxon>
        <taxon>Dothideomycetes incertae sedis</taxon>
        <taxon>Botryosphaeriales</taxon>
        <taxon>Botryosphaeriaceae</taxon>
        <taxon>Diplodia</taxon>
    </lineage>
</organism>
<dbReference type="Proteomes" id="UP000183809">
    <property type="component" value="Unassembled WGS sequence"/>
</dbReference>
<evidence type="ECO:0000313" key="3">
    <source>
        <dbReference type="EMBL" id="OJD29100.1"/>
    </source>
</evidence>
<dbReference type="PANTHER" id="PTHR42877:SF8">
    <property type="entry name" value="MONOOXYGENASE"/>
    <property type="match status" value="1"/>
</dbReference>
<sequence>MAPSSRNDDPSPRADNPIHNPRPIHIIAVGAGPSGLLLAYKLQRSFTNYTLTIYEKNADVAGTWFENRYPGCACDVPSHSYTYSFWPHRYDGAGGGGPSRVYAGSDEIRRYFTGFADHWGLGRFVECGREVVGARWDGSSWGVEVRGGGGVVERDVCDVLVDATGFLNAWKWPRVEGLERWMGRLIHTADWPEDFDYRGKNVALIGNGSSAIQVLPAIQPHVKSLTTFIRSPTWIAPPIGSSGQREYTEEEKEAFRTQPGALLAHRKEIEDGMNRYFAVFQKNSPEQVTFRAALATSMRQALSPRPDLAAALIPSWSVGCRRFTPGPGYLSALQAANVHVVHPTSSSSSPNNNNNNNDADVTAISASGRGLVTASGAVHPGPFDALVCATGFDTSFAPRFPVVNARTGRDLRREWGEGNNDARGYLATAAAGFPNYLTVFGPSSPTGNGPVLGAMEAQVDYVCRVLDRYQTENWRAFAPKRGAVEEFNEFVDGFMGRMVWSEDCRSWYKKRGAGGRVTGLWPGSMLHFVEALREPRWEDWEIAYEGNRFAWLGNGFSRTEVDPEADLSYYVREEDDGEYASREMRRKVLTNRKKEKKGEEQAKPARARL</sequence>
<dbReference type="SUPFAM" id="SSF51905">
    <property type="entry name" value="FAD/NAD(P)-binding domain"/>
    <property type="match status" value="2"/>
</dbReference>
<dbReference type="InterPro" id="IPR036188">
    <property type="entry name" value="FAD/NAD-bd_sf"/>
</dbReference>
<reference evidence="3 4" key="1">
    <citation type="submission" date="2016-10" db="EMBL/GenBank/DDBJ databases">
        <title>Proteomics and genomics reveal pathogen-plant mechanisms compatible with a hemibiotrophic lifestyle of Diplodia corticola.</title>
        <authorList>
            <person name="Fernandes I."/>
            <person name="De Jonge R."/>
            <person name="Van De Peer Y."/>
            <person name="Devreese B."/>
            <person name="Alves A."/>
            <person name="Esteves A.C."/>
        </authorList>
    </citation>
    <scope>NUCLEOTIDE SEQUENCE [LARGE SCALE GENOMIC DNA]</scope>
    <source>
        <strain evidence="3 4">CBS 112549</strain>
    </source>
</reference>
<proteinExistence type="inferred from homology"/>
<dbReference type="Pfam" id="PF13450">
    <property type="entry name" value="NAD_binding_8"/>
    <property type="match status" value="1"/>
</dbReference>
<gene>
    <name evidence="3" type="ORF">BKCO1_9300015</name>
</gene>
<keyword evidence="4" id="KW-1185">Reference proteome</keyword>